<evidence type="ECO:0000313" key="7">
    <source>
        <dbReference type="EMBL" id="CDY20733.1"/>
    </source>
</evidence>
<dbReference type="InterPro" id="IPR015300">
    <property type="entry name" value="DNA-bd_pseudobarrel_sf"/>
</dbReference>
<evidence type="ECO:0000256" key="5">
    <source>
        <dbReference type="ARBA" id="ARBA00023242"/>
    </source>
</evidence>
<keyword evidence="8" id="KW-1185">Reference proteome</keyword>
<dbReference type="SUPFAM" id="SSF101936">
    <property type="entry name" value="DNA-binding pseudobarrel domain"/>
    <property type="match status" value="1"/>
</dbReference>
<dbReference type="SMR" id="A0A078G7W1"/>
<evidence type="ECO:0000256" key="4">
    <source>
        <dbReference type="ARBA" id="ARBA00023163"/>
    </source>
</evidence>
<dbReference type="GO" id="GO:0005634">
    <property type="term" value="C:nucleus"/>
    <property type="evidence" value="ECO:0007669"/>
    <property type="project" value="UniProtKB-SubCell"/>
</dbReference>
<protein>
    <submittedName>
        <fullName evidence="6">(rape) hypothetical protein</fullName>
    </submittedName>
    <submittedName>
        <fullName evidence="7">BnaA02g08730D protein</fullName>
    </submittedName>
</protein>
<organism evidence="7 8">
    <name type="scientific">Brassica napus</name>
    <name type="common">Rape</name>
    <dbReference type="NCBI Taxonomy" id="3708"/>
    <lineage>
        <taxon>Eukaryota</taxon>
        <taxon>Viridiplantae</taxon>
        <taxon>Streptophyta</taxon>
        <taxon>Embryophyta</taxon>
        <taxon>Tracheophyta</taxon>
        <taxon>Spermatophyta</taxon>
        <taxon>Magnoliopsida</taxon>
        <taxon>eudicotyledons</taxon>
        <taxon>Gunneridae</taxon>
        <taxon>Pentapetalae</taxon>
        <taxon>rosids</taxon>
        <taxon>malvids</taxon>
        <taxon>Brassicales</taxon>
        <taxon>Brassicaceae</taxon>
        <taxon>Brassiceae</taxon>
        <taxon>Brassica</taxon>
    </lineage>
</organism>
<accession>A0A078G7W1</accession>
<gene>
    <name evidence="7" type="primary">BnaA02g08730D</name>
    <name evidence="6" type="ORF">DARMORV10_A02P09170.1</name>
    <name evidence="7" type="ORF">GSBRNA2T00012949001</name>
</gene>
<evidence type="ECO:0000256" key="1">
    <source>
        <dbReference type="ARBA" id="ARBA00004123"/>
    </source>
</evidence>
<dbReference type="GO" id="GO:0003677">
    <property type="term" value="F:DNA binding"/>
    <property type="evidence" value="ECO:0007669"/>
    <property type="project" value="UniProtKB-KW"/>
</dbReference>
<name>A0A078G7W1_BRANA</name>
<evidence type="ECO:0000256" key="2">
    <source>
        <dbReference type="ARBA" id="ARBA00023015"/>
    </source>
</evidence>
<keyword evidence="3" id="KW-0238">DNA-binding</keyword>
<keyword evidence="2" id="KW-0805">Transcription regulation</keyword>
<dbReference type="InterPro" id="IPR051442">
    <property type="entry name" value="B3_domain"/>
</dbReference>
<dbReference type="PANTHER" id="PTHR34269:SF21">
    <property type="entry name" value="GENOME ASSEMBLY, CHROMOSOME: A02"/>
    <property type="match status" value="1"/>
</dbReference>
<sequence length="129" mass="15051">MARTVECRDKPFDPNNQLNILITLKESDTGSSVTITMPKELVEANLFPWWSKDRCAALSRHNAVEFVDLFDYDSKITTTHTLRRERDGNFKFCGWGSILAKRSFKTGDIIGFWWDKYHDRLNFELLMVA</sequence>
<reference evidence="7 8" key="1">
    <citation type="journal article" date="2014" name="Science">
        <title>Plant genetics. Early allopolyploid evolution in the post-Neolithic Brassica napus oilseed genome.</title>
        <authorList>
            <person name="Chalhoub B."/>
            <person name="Denoeud F."/>
            <person name="Liu S."/>
            <person name="Parkin I.A."/>
            <person name="Tang H."/>
            <person name="Wang X."/>
            <person name="Chiquet J."/>
            <person name="Belcram H."/>
            <person name="Tong C."/>
            <person name="Samans B."/>
            <person name="Correa M."/>
            <person name="Da Silva C."/>
            <person name="Just J."/>
            <person name="Falentin C."/>
            <person name="Koh C.S."/>
            <person name="Le Clainche I."/>
            <person name="Bernard M."/>
            <person name="Bento P."/>
            <person name="Noel B."/>
            <person name="Labadie K."/>
            <person name="Alberti A."/>
            <person name="Charles M."/>
            <person name="Arnaud D."/>
            <person name="Guo H."/>
            <person name="Daviaud C."/>
            <person name="Alamery S."/>
            <person name="Jabbari K."/>
            <person name="Zhao M."/>
            <person name="Edger P.P."/>
            <person name="Chelaifa H."/>
            <person name="Tack D."/>
            <person name="Lassalle G."/>
            <person name="Mestiri I."/>
            <person name="Schnel N."/>
            <person name="Le Paslier M.C."/>
            <person name="Fan G."/>
            <person name="Renault V."/>
            <person name="Bayer P.E."/>
            <person name="Golicz A.A."/>
            <person name="Manoli S."/>
            <person name="Lee T.H."/>
            <person name="Thi V.H."/>
            <person name="Chalabi S."/>
            <person name="Hu Q."/>
            <person name="Fan C."/>
            <person name="Tollenaere R."/>
            <person name="Lu Y."/>
            <person name="Battail C."/>
            <person name="Shen J."/>
            <person name="Sidebottom C.H."/>
            <person name="Wang X."/>
            <person name="Canaguier A."/>
            <person name="Chauveau A."/>
            <person name="Berard A."/>
            <person name="Deniot G."/>
            <person name="Guan M."/>
            <person name="Liu Z."/>
            <person name="Sun F."/>
            <person name="Lim Y.P."/>
            <person name="Lyons E."/>
            <person name="Town C.D."/>
            <person name="Bancroft I."/>
            <person name="Wang X."/>
            <person name="Meng J."/>
            <person name="Ma J."/>
            <person name="Pires J.C."/>
            <person name="King G.J."/>
            <person name="Brunel D."/>
            <person name="Delourme R."/>
            <person name="Renard M."/>
            <person name="Aury J.M."/>
            <person name="Adams K.L."/>
            <person name="Batley J."/>
            <person name="Snowdon R.J."/>
            <person name="Tost J."/>
            <person name="Edwards D."/>
            <person name="Zhou Y."/>
            <person name="Hua W."/>
            <person name="Sharpe A.G."/>
            <person name="Paterson A.H."/>
            <person name="Guan C."/>
            <person name="Wincker P."/>
        </authorList>
    </citation>
    <scope>NUCLEOTIDE SEQUENCE [LARGE SCALE GENOMIC DNA]</scope>
    <source>
        <strain evidence="8">cv. Darmor-bzh</strain>
    </source>
</reference>
<dbReference type="OrthoDB" id="1915967at2759"/>
<keyword evidence="5" id="KW-0539">Nucleus</keyword>
<proteinExistence type="predicted"/>
<dbReference type="PANTHER" id="PTHR34269">
    <property type="entry name" value="TRANSCRIPTION FACTOR B3-DOMAIN FAMILY-RELATED"/>
    <property type="match status" value="1"/>
</dbReference>
<reference evidence="6" key="3">
    <citation type="submission" date="2021-01" db="EMBL/GenBank/DDBJ databases">
        <authorList>
            <consortium name="Genoscope - CEA"/>
            <person name="William W."/>
        </authorList>
    </citation>
    <scope>NUCLEOTIDE SEQUENCE</scope>
</reference>
<dbReference type="Proteomes" id="UP000028999">
    <property type="component" value="Unassembled WGS sequence"/>
</dbReference>
<dbReference type="AlphaFoldDB" id="A0A078G7W1"/>
<dbReference type="EMBL" id="HG994356">
    <property type="protein sequence ID" value="CAF2137526.1"/>
    <property type="molecule type" value="Genomic_DNA"/>
</dbReference>
<reference evidence="7" key="2">
    <citation type="submission" date="2014-06" db="EMBL/GenBank/DDBJ databases">
        <authorList>
            <person name="Genoscope - CEA"/>
        </authorList>
    </citation>
    <scope>NUCLEOTIDE SEQUENCE</scope>
</reference>
<dbReference type="PaxDb" id="3708-A0A078G7W1"/>
<comment type="subcellular location">
    <subcellularLocation>
        <location evidence="1">Nucleus</location>
    </subcellularLocation>
</comment>
<dbReference type="Gene3D" id="2.40.330.10">
    <property type="entry name" value="DNA-binding pseudobarrel domain"/>
    <property type="match status" value="1"/>
</dbReference>
<evidence type="ECO:0000313" key="8">
    <source>
        <dbReference type="Proteomes" id="UP000028999"/>
    </source>
</evidence>
<dbReference type="Proteomes" id="UP001295469">
    <property type="component" value="Chromosome A02"/>
</dbReference>
<dbReference type="Gramene" id="CDY20733">
    <property type="protein sequence ID" value="CDY20733"/>
    <property type="gene ID" value="GSBRNA2T00012949001"/>
</dbReference>
<dbReference type="EMBL" id="LK032111">
    <property type="protein sequence ID" value="CDY20733.1"/>
    <property type="molecule type" value="Genomic_DNA"/>
</dbReference>
<evidence type="ECO:0000256" key="3">
    <source>
        <dbReference type="ARBA" id="ARBA00023125"/>
    </source>
</evidence>
<evidence type="ECO:0000313" key="6">
    <source>
        <dbReference type="EMBL" id="CAF2137526.1"/>
    </source>
</evidence>
<keyword evidence="4" id="KW-0804">Transcription</keyword>